<name>A0A6G7PU44_9BACT</name>
<sequence>MKRFLSLMSLVFLLVLAGINPARATIYVPAGGDTGWQTFSFTFLYDFSGDLTFLVSDYGDTVVSSYLLLDNLSAGPSGNTGFELGDFTGYIPLGVTSVVTSFTSPINPSASYTPTEGSYMALLDSYDGDTGVSTSALGGTDGSLLYLSGMSFASGETFSFDWAFITEDYPPYQDFAAFIIEGSYSLPGGGTLPVYEEYRLAQVALPEPATLVLVGSGLFGLAGFGRRRK</sequence>
<dbReference type="Proteomes" id="UP000502179">
    <property type="component" value="Chromosome"/>
</dbReference>
<organism evidence="2 3">
    <name type="scientific">Thermosulfuriphilus ammonigenes</name>
    <dbReference type="NCBI Taxonomy" id="1936021"/>
    <lineage>
        <taxon>Bacteria</taxon>
        <taxon>Pseudomonadati</taxon>
        <taxon>Thermodesulfobacteriota</taxon>
        <taxon>Thermodesulfobacteria</taxon>
        <taxon>Thermodesulfobacteriales</taxon>
        <taxon>Thermodesulfobacteriaceae</taxon>
        <taxon>Thermosulfuriphilus</taxon>
    </lineage>
</organism>
<evidence type="ECO:0000259" key="1">
    <source>
        <dbReference type="Pfam" id="PF07589"/>
    </source>
</evidence>
<gene>
    <name evidence="2" type="ORF">G4V39_01095</name>
</gene>
<evidence type="ECO:0000313" key="3">
    <source>
        <dbReference type="Proteomes" id="UP000502179"/>
    </source>
</evidence>
<keyword evidence="3" id="KW-1185">Reference proteome</keyword>
<feature type="domain" description="Ice-binding protein C-terminal" evidence="1">
    <location>
        <begin position="206"/>
        <end position="228"/>
    </location>
</feature>
<dbReference type="RefSeq" id="WP_166031176.1">
    <property type="nucleotide sequence ID" value="NZ_CP048877.1"/>
</dbReference>
<evidence type="ECO:0000313" key="2">
    <source>
        <dbReference type="EMBL" id="QIJ70953.1"/>
    </source>
</evidence>
<protein>
    <submittedName>
        <fullName evidence="2">PEP-CTERM sorting domain-containing protein</fullName>
    </submittedName>
</protein>
<dbReference type="Pfam" id="PF07589">
    <property type="entry name" value="PEP-CTERM"/>
    <property type="match status" value="1"/>
</dbReference>
<dbReference type="InterPro" id="IPR013424">
    <property type="entry name" value="Ice-binding_C"/>
</dbReference>
<dbReference type="KEGG" id="tav:G4V39_01095"/>
<dbReference type="AlphaFoldDB" id="A0A6G7PU44"/>
<accession>A0A6G7PU44</accession>
<dbReference type="EMBL" id="CP048877">
    <property type="protein sequence ID" value="QIJ70953.1"/>
    <property type="molecule type" value="Genomic_DNA"/>
</dbReference>
<reference evidence="2 3" key="1">
    <citation type="submission" date="2020-02" db="EMBL/GenBank/DDBJ databases">
        <title>Genome analysis of Thermosulfuriphilus ammonigenes ST65T, an anaerobic thermophilic chemolithoautotrophic bacterium isolated from a deep-sea hydrothermal vent.</title>
        <authorList>
            <person name="Slobodkina G."/>
            <person name="Allioux M."/>
            <person name="Merkel A."/>
            <person name="Alain K."/>
            <person name="Jebbar M."/>
            <person name="Slobodkin A."/>
        </authorList>
    </citation>
    <scope>NUCLEOTIDE SEQUENCE [LARGE SCALE GENOMIC DNA]</scope>
    <source>
        <strain evidence="2 3">ST65</strain>
    </source>
</reference>
<proteinExistence type="predicted"/>
<dbReference type="NCBIfam" id="TIGR02595">
    <property type="entry name" value="PEP_CTERM"/>
    <property type="match status" value="1"/>
</dbReference>